<gene>
    <name evidence="1" type="ORF">C5F46_04240</name>
</gene>
<accession>A0A2T4JKZ8</accession>
<name>A0A2T4JKZ8_9RHOB</name>
<protein>
    <submittedName>
        <fullName evidence="1">Uncharacterized protein</fullName>
    </submittedName>
</protein>
<evidence type="ECO:0000313" key="1">
    <source>
        <dbReference type="EMBL" id="PTE18576.1"/>
    </source>
</evidence>
<dbReference type="AlphaFoldDB" id="A0A2T4JKZ8"/>
<dbReference type="RefSeq" id="WP_107324107.1">
    <property type="nucleotide sequence ID" value="NZ_NHSP01000033.1"/>
</dbReference>
<comment type="caution">
    <text evidence="1">The sequence shown here is derived from an EMBL/GenBank/DDBJ whole genome shotgun (WGS) entry which is preliminary data.</text>
</comment>
<keyword evidence="2" id="KW-1185">Reference proteome</keyword>
<evidence type="ECO:0000313" key="2">
    <source>
        <dbReference type="Proteomes" id="UP000241899"/>
    </source>
</evidence>
<sequence length="128" mass="15053">MIRFREIPDDDPILDGSPVLRVLDFLKAQFDRDPKGIPLTKSGAFRRAMVAEAITTIRFPDYTEREIYHSFNIIRVADEHHFEPLWILHSVLREMRLVRPYLGHLRLTKAGKDLFSGRFRSFDPTFPK</sequence>
<organism evidence="1 2">
    <name type="scientific">Phaeovulum veldkampii DSM 11550</name>
    <dbReference type="NCBI Taxonomy" id="1185920"/>
    <lineage>
        <taxon>Bacteria</taxon>
        <taxon>Pseudomonadati</taxon>
        <taxon>Pseudomonadota</taxon>
        <taxon>Alphaproteobacteria</taxon>
        <taxon>Rhodobacterales</taxon>
        <taxon>Paracoccaceae</taxon>
        <taxon>Phaeovulum</taxon>
    </lineage>
</organism>
<reference evidence="1 2" key="1">
    <citation type="submission" date="2018-03" db="EMBL/GenBank/DDBJ databases">
        <title>Rhodobacter veldkampii.</title>
        <authorList>
            <person name="Meyer T.E."/>
            <person name="Miller S."/>
            <person name="Lodha T."/>
            <person name="Gandham S."/>
            <person name="Chintalapati S."/>
            <person name="Chintalapati V.R."/>
        </authorList>
    </citation>
    <scope>NUCLEOTIDE SEQUENCE [LARGE SCALE GENOMIC DNA]</scope>
    <source>
        <strain evidence="1 2">DSM 11550</strain>
    </source>
</reference>
<dbReference type="Proteomes" id="UP000241899">
    <property type="component" value="Unassembled WGS sequence"/>
</dbReference>
<dbReference type="OrthoDB" id="7495008at2"/>
<dbReference type="EMBL" id="PZKF01000006">
    <property type="protein sequence ID" value="PTE18576.1"/>
    <property type="molecule type" value="Genomic_DNA"/>
</dbReference>
<proteinExistence type="predicted"/>